<reference evidence="7" key="1">
    <citation type="submission" date="2023-06" db="EMBL/GenBank/DDBJ databases">
        <title>Conoideocrella luteorostrata (Hypocreales: Clavicipitaceae), a potential biocontrol fungus for elongate hemlock scale in United States Christmas tree production areas.</title>
        <authorList>
            <person name="Barrett H."/>
            <person name="Lovett B."/>
            <person name="Macias A.M."/>
            <person name="Stajich J.E."/>
            <person name="Kasson M.T."/>
        </authorList>
    </citation>
    <scope>NUCLEOTIDE SEQUENCE</scope>
    <source>
        <strain evidence="7">ARSEF 14590</strain>
    </source>
</reference>
<evidence type="ECO:0000313" key="7">
    <source>
        <dbReference type="EMBL" id="KAK2592499.1"/>
    </source>
</evidence>
<dbReference type="Proteomes" id="UP001251528">
    <property type="component" value="Unassembled WGS sequence"/>
</dbReference>
<keyword evidence="7" id="KW-0328">Glycosyltransferase</keyword>
<comment type="caution">
    <text evidence="7">The sequence shown here is derived from an EMBL/GenBank/DDBJ whole genome shotgun (WGS) entry which is preliminary data.</text>
</comment>
<keyword evidence="7" id="KW-0808">Transferase</keyword>
<evidence type="ECO:0000256" key="2">
    <source>
        <dbReference type="ARBA" id="ARBA00022692"/>
    </source>
</evidence>
<evidence type="ECO:0000256" key="3">
    <source>
        <dbReference type="ARBA" id="ARBA00022989"/>
    </source>
</evidence>
<dbReference type="GO" id="GO:0016020">
    <property type="term" value="C:membrane"/>
    <property type="evidence" value="ECO:0007669"/>
    <property type="project" value="UniProtKB-SubCell"/>
</dbReference>
<evidence type="ECO:0000256" key="4">
    <source>
        <dbReference type="ARBA" id="ARBA00023136"/>
    </source>
</evidence>
<dbReference type="InterPro" id="IPR009644">
    <property type="entry name" value="FKTN/MNN4/W02B3.4-1"/>
</dbReference>
<evidence type="ECO:0000313" key="8">
    <source>
        <dbReference type="Proteomes" id="UP001251528"/>
    </source>
</evidence>
<feature type="chain" id="PRO_5042473264" evidence="5">
    <location>
        <begin position="27"/>
        <end position="141"/>
    </location>
</feature>
<dbReference type="AlphaFoldDB" id="A0AAJ0FUS1"/>
<organism evidence="7 8">
    <name type="scientific">Conoideocrella luteorostrata</name>
    <dbReference type="NCBI Taxonomy" id="1105319"/>
    <lineage>
        <taxon>Eukaryota</taxon>
        <taxon>Fungi</taxon>
        <taxon>Dikarya</taxon>
        <taxon>Ascomycota</taxon>
        <taxon>Pezizomycotina</taxon>
        <taxon>Sordariomycetes</taxon>
        <taxon>Hypocreomycetidae</taxon>
        <taxon>Hypocreales</taxon>
        <taxon>Clavicipitaceae</taxon>
        <taxon>Conoideocrella</taxon>
    </lineage>
</organism>
<gene>
    <name evidence="7" type="primary">MNN4_2</name>
    <name evidence="7" type="ORF">QQS21_009809</name>
</gene>
<sequence length="141" mass="16037">MLAAFSLRKPPILIITTLLVLSSIRHIPPNNLPPPSRPANQSLSVSANKTLLATKYFFEAGTTPSLVHYDSRFFVREVSYSAHRVILRNLIRSYFSFASSHHIETWLAHGSLLGWWWNGHVLPWDYDLDVQVANDTLRLLG</sequence>
<protein>
    <submittedName>
        <fullName evidence="7">Mannosyltransferase</fullName>
    </submittedName>
</protein>
<dbReference type="Pfam" id="PF04991">
    <property type="entry name" value="LicD"/>
    <property type="match status" value="1"/>
</dbReference>
<keyword evidence="3" id="KW-1133">Transmembrane helix</keyword>
<evidence type="ECO:0000256" key="5">
    <source>
        <dbReference type="SAM" id="SignalP"/>
    </source>
</evidence>
<keyword evidence="2" id="KW-0812">Transmembrane</keyword>
<feature type="domain" description="LicD/FKTN/FKRP nucleotidyltransferase" evidence="6">
    <location>
        <begin position="99"/>
        <end position="139"/>
    </location>
</feature>
<evidence type="ECO:0000259" key="6">
    <source>
        <dbReference type="Pfam" id="PF04991"/>
    </source>
</evidence>
<proteinExistence type="predicted"/>
<dbReference type="EMBL" id="JASWJB010000263">
    <property type="protein sequence ID" value="KAK2592499.1"/>
    <property type="molecule type" value="Genomic_DNA"/>
</dbReference>
<comment type="subcellular location">
    <subcellularLocation>
        <location evidence="1">Membrane</location>
        <topology evidence="1">Single-pass membrane protein</topology>
    </subcellularLocation>
</comment>
<feature type="signal peptide" evidence="5">
    <location>
        <begin position="1"/>
        <end position="26"/>
    </location>
</feature>
<keyword evidence="4" id="KW-0472">Membrane</keyword>
<accession>A0AAJ0FUS1</accession>
<dbReference type="GO" id="GO:0016757">
    <property type="term" value="F:glycosyltransferase activity"/>
    <property type="evidence" value="ECO:0007669"/>
    <property type="project" value="UniProtKB-KW"/>
</dbReference>
<keyword evidence="8" id="KW-1185">Reference proteome</keyword>
<evidence type="ECO:0000256" key="1">
    <source>
        <dbReference type="ARBA" id="ARBA00004167"/>
    </source>
</evidence>
<dbReference type="GO" id="GO:0009100">
    <property type="term" value="P:glycoprotein metabolic process"/>
    <property type="evidence" value="ECO:0007669"/>
    <property type="project" value="UniProtKB-ARBA"/>
</dbReference>
<dbReference type="InterPro" id="IPR007074">
    <property type="entry name" value="LicD/FKTN/FKRP_NTP_transf"/>
</dbReference>
<keyword evidence="5" id="KW-0732">Signal</keyword>
<dbReference type="PANTHER" id="PTHR15407:SF28">
    <property type="entry name" value="RIBITOL-5-PHOSPHATE TRANSFERASE FKTN"/>
    <property type="match status" value="1"/>
</dbReference>
<name>A0AAJ0FUS1_9HYPO</name>
<dbReference type="PANTHER" id="PTHR15407">
    <property type="entry name" value="FUKUTIN-RELATED"/>
    <property type="match status" value="1"/>
</dbReference>